<keyword evidence="4" id="KW-1185">Reference proteome</keyword>
<dbReference type="Gene3D" id="1.10.12.10">
    <property type="entry name" value="Lyase 2-enoyl-coa Hydratase, Chain A, domain 2"/>
    <property type="match status" value="1"/>
</dbReference>
<organism evidence="3 4">
    <name type="scientific">Meiothermus luteus</name>
    <dbReference type="NCBI Taxonomy" id="2026184"/>
    <lineage>
        <taxon>Bacteria</taxon>
        <taxon>Thermotogati</taxon>
        <taxon>Deinococcota</taxon>
        <taxon>Deinococci</taxon>
        <taxon>Thermales</taxon>
        <taxon>Thermaceae</taxon>
        <taxon>Meiothermus</taxon>
    </lineage>
</organism>
<dbReference type="Proteomes" id="UP000265800">
    <property type="component" value="Unassembled WGS sequence"/>
</dbReference>
<evidence type="ECO:0000256" key="2">
    <source>
        <dbReference type="RuleBase" id="RU003707"/>
    </source>
</evidence>
<keyword evidence="3" id="KW-0413">Isomerase</keyword>
<accession>A0A399EY77</accession>
<dbReference type="OrthoDB" id="30646at2"/>
<sequence>MGVLLRELKDGVLTLTLNRPEAINALTTEMLRELGRAFAKEAPAPEVRVVVLRGAGRGFCSGQDLREFEGQSLSYKGHLRNYRSVVEGIAALEKPVLAAIHGAAAGAGLSLALACDLRVAAADALFTTGFSKIGLIPDAGMNYYLPRLVGYARAYELAVLSPRLKAEEALALGLVNRVVPVEAFEQEVARLAAELAQGPTKTYGLIKRALRHSAGATLEEVLEYEALLQEVAGRTQDHKEGVQAFYEKRPARFQGR</sequence>
<name>A0A399EY77_9DEIN</name>
<proteinExistence type="inferred from homology"/>
<dbReference type="CDD" id="cd06558">
    <property type="entry name" value="crotonase-like"/>
    <property type="match status" value="1"/>
</dbReference>
<dbReference type="PANTHER" id="PTHR43459:SF1">
    <property type="entry name" value="EG:BACN32G11.4 PROTEIN"/>
    <property type="match status" value="1"/>
</dbReference>
<comment type="caution">
    <text evidence="3">The sequence shown here is derived from an EMBL/GenBank/DDBJ whole genome shotgun (WGS) entry which is preliminary data.</text>
</comment>
<dbReference type="InterPro" id="IPR018376">
    <property type="entry name" value="Enoyl-CoA_hyd/isom_CS"/>
</dbReference>
<dbReference type="EMBL" id="QWKZ01000021">
    <property type="protein sequence ID" value="RIH87502.1"/>
    <property type="molecule type" value="Genomic_DNA"/>
</dbReference>
<dbReference type="SUPFAM" id="SSF52096">
    <property type="entry name" value="ClpP/crotonase"/>
    <property type="match status" value="1"/>
</dbReference>
<protein>
    <submittedName>
        <fullName evidence="3">1,2-epoxyphenylacetyl-CoA isomerase</fullName>
        <ecNumber evidence="3">5.3.3.18</ecNumber>
    </submittedName>
</protein>
<dbReference type="InterPro" id="IPR001753">
    <property type="entry name" value="Enoyl-CoA_hydra/iso"/>
</dbReference>
<evidence type="ECO:0000313" key="3">
    <source>
        <dbReference type="EMBL" id="RIH87502.1"/>
    </source>
</evidence>
<dbReference type="InterPro" id="IPR014748">
    <property type="entry name" value="Enoyl-CoA_hydra_C"/>
</dbReference>
<dbReference type="Gene3D" id="3.90.226.10">
    <property type="entry name" value="2-enoyl-CoA Hydratase, Chain A, domain 1"/>
    <property type="match status" value="1"/>
</dbReference>
<dbReference type="RefSeq" id="WP_119359601.1">
    <property type="nucleotide sequence ID" value="NZ_QWKZ01000021.1"/>
</dbReference>
<dbReference type="PANTHER" id="PTHR43459">
    <property type="entry name" value="ENOYL-COA HYDRATASE"/>
    <property type="match status" value="1"/>
</dbReference>
<dbReference type="Pfam" id="PF00378">
    <property type="entry name" value="ECH_1"/>
    <property type="match status" value="1"/>
</dbReference>
<dbReference type="EC" id="5.3.3.18" evidence="3"/>
<dbReference type="GO" id="GO:0016853">
    <property type="term" value="F:isomerase activity"/>
    <property type="evidence" value="ECO:0007669"/>
    <property type="project" value="UniProtKB-KW"/>
</dbReference>
<gene>
    <name evidence="3" type="primary">paaG</name>
    <name evidence="3" type="ORF">Mlute_00934</name>
</gene>
<dbReference type="AlphaFoldDB" id="A0A399EY77"/>
<evidence type="ECO:0000313" key="4">
    <source>
        <dbReference type="Proteomes" id="UP000265800"/>
    </source>
</evidence>
<evidence type="ECO:0000256" key="1">
    <source>
        <dbReference type="ARBA" id="ARBA00005254"/>
    </source>
</evidence>
<dbReference type="InterPro" id="IPR029045">
    <property type="entry name" value="ClpP/crotonase-like_dom_sf"/>
</dbReference>
<reference evidence="3 4" key="1">
    <citation type="submission" date="2018-08" db="EMBL/GenBank/DDBJ databases">
        <title>Meiothermus luteus KCTC 52599 genome sequencing project.</title>
        <authorList>
            <person name="Da Costa M.S."/>
            <person name="Albuquerque L."/>
            <person name="Raposo P."/>
            <person name="Froufe H.J.C."/>
            <person name="Barroso C.S."/>
            <person name="Egas C."/>
        </authorList>
    </citation>
    <scope>NUCLEOTIDE SEQUENCE [LARGE SCALE GENOMIC DNA]</scope>
    <source>
        <strain evidence="3 4">KCTC 52599</strain>
    </source>
</reference>
<comment type="similarity">
    <text evidence="1 2">Belongs to the enoyl-CoA hydratase/isomerase family.</text>
</comment>
<dbReference type="PROSITE" id="PS00166">
    <property type="entry name" value="ENOYL_COA_HYDRATASE"/>
    <property type="match status" value="1"/>
</dbReference>